<feature type="non-terminal residue" evidence="1">
    <location>
        <position position="36"/>
    </location>
</feature>
<gene>
    <name evidence="1" type="ORF">S06H3_67030</name>
</gene>
<dbReference type="AlphaFoldDB" id="X1Q3G5"/>
<organism evidence="1">
    <name type="scientific">marine sediment metagenome</name>
    <dbReference type="NCBI Taxonomy" id="412755"/>
    <lineage>
        <taxon>unclassified sequences</taxon>
        <taxon>metagenomes</taxon>
        <taxon>ecological metagenomes</taxon>
    </lineage>
</organism>
<name>X1Q3G5_9ZZZZ</name>
<proteinExistence type="predicted"/>
<reference evidence="1" key="1">
    <citation type="journal article" date="2014" name="Front. Microbiol.">
        <title>High frequency of phylogenetically diverse reductive dehalogenase-homologous genes in deep subseafloor sedimentary metagenomes.</title>
        <authorList>
            <person name="Kawai M."/>
            <person name="Futagami T."/>
            <person name="Toyoda A."/>
            <person name="Takaki Y."/>
            <person name="Nishi S."/>
            <person name="Hori S."/>
            <person name="Arai W."/>
            <person name="Tsubouchi T."/>
            <person name="Morono Y."/>
            <person name="Uchiyama I."/>
            <person name="Ito T."/>
            <person name="Fujiyama A."/>
            <person name="Inagaki F."/>
            <person name="Takami H."/>
        </authorList>
    </citation>
    <scope>NUCLEOTIDE SEQUENCE</scope>
    <source>
        <strain evidence="1">Expedition CK06-06</strain>
    </source>
</reference>
<protein>
    <submittedName>
        <fullName evidence="1">Uncharacterized protein</fullName>
    </submittedName>
</protein>
<sequence>IRKSVEEIFGKRSNRVRVEILRLPTNGNELKKVINW</sequence>
<accession>X1Q3G5</accession>
<dbReference type="EMBL" id="BARV01046101">
    <property type="protein sequence ID" value="GAI63047.1"/>
    <property type="molecule type" value="Genomic_DNA"/>
</dbReference>
<comment type="caution">
    <text evidence="1">The sequence shown here is derived from an EMBL/GenBank/DDBJ whole genome shotgun (WGS) entry which is preliminary data.</text>
</comment>
<evidence type="ECO:0000313" key="1">
    <source>
        <dbReference type="EMBL" id="GAI63047.1"/>
    </source>
</evidence>
<feature type="non-terminal residue" evidence="1">
    <location>
        <position position="1"/>
    </location>
</feature>